<dbReference type="Proteomes" id="UP000182658">
    <property type="component" value="Unassembled WGS sequence"/>
</dbReference>
<gene>
    <name evidence="2" type="ORF">CONLIGDRAFT_671831</name>
</gene>
<feature type="chain" id="PRO_5012656340" description="Secreted protein" evidence="1">
    <location>
        <begin position="21"/>
        <end position="117"/>
    </location>
</feature>
<evidence type="ECO:0000313" key="2">
    <source>
        <dbReference type="EMBL" id="OIW26201.1"/>
    </source>
</evidence>
<reference evidence="2 3" key="1">
    <citation type="submission" date="2016-10" db="EMBL/GenBank/DDBJ databases">
        <title>Draft genome sequence of Coniochaeta ligniaria NRRL30616, a lignocellulolytic fungus for bioabatement of inhibitors in plant biomass hydrolysates.</title>
        <authorList>
            <consortium name="DOE Joint Genome Institute"/>
            <person name="Jimenez D.J."/>
            <person name="Hector R.E."/>
            <person name="Riley R."/>
            <person name="Sun H."/>
            <person name="Grigoriev I.V."/>
            <person name="Van Elsas J.D."/>
            <person name="Nichols N.N."/>
        </authorList>
    </citation>
    <scope>NUCLEOTIDE SEQUENCE [LARGE SCALE GENOMIC DNA]</scope>
    <source>
        <strain evidence="2 3">NRRL 30616</strain>
    </source>
</reference>
<name>A0A1J7IYN5_9PEZI</name>
<evidence type="ECO:0000313" key="3">
    <source>
        <dbReference type="Proteomes" id="UP000182658"/>
    </source>
</evidence>
<dbReference type="InParanoid" id="A0A1J7IYN5"/>
<proteinExistence type="predicted"/>
<sequence>MKLSIPDILAILAICHGASSLPTGADTGLSDNVNLTTLSTNGTASSSNTTSPTNSDFNCPLPAAIRERQLDPGNLFGKRACVNYPCADNDDCFLVGCNFCRMFQDRCGDYWWRCAWN</sequence>
<dbReference type="EMBL" id="KV875100">
    <property type="protein sequence ID" value="OIW26201.1"/>
    <property type="molecule type" value="Genomic_DNA"/>
</dbReference>
<protein>
    <recommendedName>
        <fullName evidence="4">Secreted protein</fullName>
    </recommendedName>
</protein>
<keyword evidence="3" id="KW-1185">Reference proteome</keyword>
<feature type="signal peptide" evidence="1">
    <location>
        <begin position="1"/>
        <end position="20"/>
    </location>
</feature>
<keyword evidence="1" id="KW-0732">Signal</keyword>
<dbReference type="AlphaFoldDB" id="A0A1J7IYN5"/>
<organism evidence="2 3">
    <name type="scientific">Coniochaeta ligniaria NRRL 30616</name>
    <dbReference type="NCBI Taxonomy" id="1408157"/>
    <lineage>
        <taxon>Eukaryota</taxon>
        <taxon>Fungi</taxon>
        <taxon>Dikarya</taxon>
        <taxon>Ascomycota</taxon>
        <taxon>Pezizomycotina</taxon>
        <taxon>Sordariomycetes</taxon>
        <taxon>Sordariomycetidae</taxon>
        <taxon>Coniochaetales</taxon>
        <taxon>Coniochaetaceae</taxon>
        <taxon>Coniochaeta</taxon>
    </lineage>
</organism>
<accession>A0A1J7IYN5</accession>
<evidence type="ECO:0000256" key="1">
    <source>
        <dbReference type="SAM" id="SignalP"/>
    </source>
</evidence>
<evidence type="ECO:0008006" key="4">
    <source>
        <dbReference type="Google" id="ProtNLM"/>
    </source>
</evidence>